<gene>
    <name evidence="8" type="ordered locus">Caci_6283</name>
</gene>
<dbReference type="PANTHER" id="PTHR35807:SF1">
    <property type="entry name" value="TRANSCRIPTIONAL REGULATOR REDD"/>
    <property type="match status" value="1"/>
</dbReference>
<keyword evidence="9" id="KW-1185">Reference proteome</keyword>
<dbReference type="Pfam" id="PF13424">
    <property type="entry name" value="TPR_12"/>
    <property type="match status" value="1"/>
</dbReference>
<dbReference type="InterPro" id="IPR019734">
    <property type="entry name" value="TPR_rpt"/>
</dbReference>
<dbReference type="Gene3D" id="1.10.10.10">
    <property type="entry name" value="Winged helix-like DNA-binding domain superfamily/Winged helix DNA-binding domain"/>
    <property type="match status" value="1"/>
</dbReference>
<evidence type="ECO:0000256" key="6">
    <source>
        <dbReference type="SAM" id="MobiDB-lite"/>
    </source>
</evidence>
<dbReference type="SUPFAM" id="SSF46894">
    <property type="entry name" value="C-terminal effector domain of the bipartite response regulators"/>
    <property type="match status" value="1"/>
</dbReference>
<dbReference type="InterPro" id="IPR051677">
    <property type="entry name" value="AfsR-DnrI-RedD_regulator"/>
</dbReference>
<dbReference type="KEGG" id="cai:Caci_6283"/>
<evidence type="ECO:0000256" key="5">
    <source>
        <dbReference type="PROSITE-ProRule" id="PRU01091"/>
    </source>
</evidence>
<dbReference type="InterPro" id="IPR036388">
    <property type="entry name" value="WH-like_DNA-bd_sf"/>
</dbReference>
<dbReference type="InterPro" id="IPR011990">
    <property type="entry name" value="TPR-like_helical_dom_sf"/>
</dbReference>
<protein>
    <submittedName>
        <fullName evidence="8">Transcriptional regulator, SARP family</fullName>
    </submittedName>
</protein>
<dbReference type="GO" id="GO:0000160">
    <property type="term" value="P:phosphorelay signal transduction system"/>
    <property type="evidence" value="ECO:0007669"/>
    <property type="project" value="InterPro"/>
</dbReference>
<evidence type="ECO:0000259" key="7">
    <source>
        <dbReference type="PROSITE" id="PS51755"/>
    </source>
</evidence>
<dbReference type="Pfam" id="PF03704">
    <property type="entry name" value="BTAD"/>
    <property type="match status" value="1"/>
</dbReference>
<dbReference type="PROSITE" id="PS51755">
    <property type="entry name" value="OMPR_PHOB"/>
    <property type="match status" value="1"/>
</dbReference>
<dbReference type="RefSeq" id="WP_015794866.1">
    <property type="nucleotide sequence ID" value="NC_013131.1"/>
</dbReference>
<dbReference type="InterPro" id="IPR005158">
    <property type="entry name" value="BTAD"/>
</dbReference>
<reference evidence="8 9" key="1">
    <citation type="journal article" date="2009" name="Stand. Genomic Sci.">
        <title>Complete genome sequence of Catenulispora acidiphila type strain (ID 139908).</title>
        <authorList>
            <person name="Copeland A."/>
            <person name="Lapidus A."/>
            <person name="Glavina Del Rio T."/>
            <person name="Nolan M."/>
            <person name="Lucas S."/>
            <person name="Chen F."/>
            <person name="Tice H."/>
            <person name="Cheng J.F."/>
            <person name="Bruce D."/>
            <person name="Goodwin L."/>
            <person name="Pitluck S."/>
            <person name="Mikhailova N."/>
            <person name="Pati A."/>
            <person name="Ivanova N."/>
            <person name="Mavromatis K."/>
            <person name="Chen A."/>
            <person name="Palaniappan K."/>
            <person name="Chain P."/>
            <person name="Land M."/>
            <person name="Hauser L."/>
            <person name="Chang Y.J."/>
            <person name="Jeffries C.D."/>
            <person name="Chertkov O."/>
            <person name="Brettin T."/>
            <person name="Detter J.C."/>
            <person name="Han C."/>
            <person name="Ali Z."/>
            <person name="Tindall B.J."/>
            <person name="Goker M."/>
            <person name="Bristow J."/>
            <person name="Eisen J.A."/>
            <person name="Markowitz V."/>
            <person name="Hugenholtz P."/>
            <person name="Kyrpides N.C."/>
            <person name="Klenk H.P."/>
        </authorList>
    </citation>
    <scope>NUCLEOTIDE SEQUENCE [LARGE SCALE GENOMIC DNA]</scope>
    <source>
        <strain evidence="9">DSM 44928 / JCM 14897 / NBRC 102108 / NRRL B-24433 / ID139908</strain>
    </source>
</reference>
<evidence type="ECO:0000256" key="4">
    <source>
        <dbReference type="ARBA" id="ARBA00023163"/>
    </source>
</evidence>
<dbReference type="InterPro" id="IPR027417">
    <property type="entry name" value="P-loop_NTPase"/>
</dbReference>
<keyword evidence="2" id="KW-0805">Transcription regulation</keyword>
<dbReference type="Gene3D" id="3.40.50.300">
    <property type="entry name" value="P-loop containing nucleotide triphosphate hydrolases"/>
    <property type="match status" value="1"/>
</dbReference>
<name>C7QK63_CATAD</name>
<dbReference type="SUPFAM" id="SSF52540">
    <property type="entry name" value="P-loop containing nucleoside triphosphate hydrolases"/>
    <property type="match status" value="1"/>
</dbReference>
<dbReference type="GO" id="GO:0043531">
    <property type="term" value="F:ADP binding"/>
    <property type="evidence" value="ECO:0007669"/>
    <property type="project" value="InterPro"/>
</dbReference>
<dbReference type="PANTHER" id="PTHR35807">
    <property type="entry name" value="TRANSCRIPTIONAL REGULATOR REDD-RELATED"/>
    <property type="match status" value="1"/>
</dbReference>
<dbReference type="InParanoid" id="C7QK63"/>
<dbReference type="InterPro" id="IPR001867">
    <property type="entry name" value="OmpR/PhoB-type_DNA-bd"/>
</dbReference>
<dbReference type="SUPFAM" id="SSF48452">
    <property type="entry name" value="TPR-like"/>
    <property type="match status" value="3"/>
</dbReference>
<sequence length="1022" mass="110257">MDHGATEKGTRPDLRFAILGSFECWADGSIIALRGPLQERLAVSLLLNRNRVVPVSRLVETIWEDGGPETAAHQVRKMTSDLRKRVPGMASLLTTSGVGYRIRVPEETLDLGIFTAALSDARRATEEGDLRSAAAKLRLALDQWRGPVLGGEGGPVIQAMSTALEERRLTALEQLFAIRLDLGEASRLVGDLREAVGANPVREHLRGQLMRALYLSGRQTDALAEYQSLRQYLDEEHGVEPGAELAELQQRILRNDASLGSHGEARRETQVAVPAPASTAAAGGFPTTLPYDLPDFTGRQEALDAVCAAGQPSGSGAHRLRIVLIDGMAGSGKTALAVHAAHFLQESHPDGQLYLDLHGFTPERDSVDTHEALGILLGALGISGSDVPVDPEARIARWRTATVNRRMLLVFDDAESAAQIRGLLPSSSESTVLITSRVRIKGIDGARAVSLGVLSPAESLSLLERVLGRERVANESEAAMRLADLCGHLPLALRISAARLASRDHWTIARLASRLSNESRKLVELAVEDRSIRACIKSSLEALDQEHLEYLRYFCLHPGDDVEIHAAAALTGLDVYGAEDIVELLLDRHLMEPRLAERYTVHSLVRAYVLEQYTDPEGEGPAFERLTNYYRTAICRATDAAFPGRSPFSAGLPAYEGDVPELEDRSLALAWVDAEYRNILPSLAEAVRRGSYPPVVESARNLIYHLHLRGRSDAFLEAATLGVASSRQTGDPASIRMSLVNLAVAYWHRGDLPAGLVQLREALEVATASGDRAGQAVCLGRLGTFYSTLGDLRAAVEHLERSIPMHLETGNLKEVAEARFHLSSAFNTLGRYEDAAAQAEAAVAVNQELSSPSTLIMALVNLGTAQTGLGLHHEALGTLSEALEWEGRLGGSMSKALILARMVPACRSTGARDAAAQFARQAAEAVRAPHTSPMHRVAVLDLLGEHALKENKLSAARELFTEAIELSEDLGLRLDAAWATAGLAGALAAAGEDGDAQVLLHRSDPILADIGLPEKLRRRSRG</sequence>
<organism evidence="8 9">
    <name type="scientific">Catenulispora acidiphila (strain DSM 44928 / JCM 14897 / NBRC 102108 / NRRL B-24433 / ID139908)</name>
    <dbReference type="NCBI Taxonomy" id="479433"/>
    <lineage>
        <taxon>Bacteria</taxon>
        <taxon>Bacillati</taxon>
        <taxon>Actinomycetota</taxon>
        <taxon>Actinomycetes</taxon>
        <taxon>Catenulisporales</taxon>
        <taxon>Catenulisporaceae</taxon>
        <taxon>Catenulispora</taxon>
    </lineage>
</organism>
<dbReference type="InterPro" id="IPR016032">
    <property type="entry name" value="Sig_transdc_resp-reg_C-effctor"/>
</dbReference>
<keyword evidence="4" id="KW-0804">Transcription</keyword>
<comment type="similarity">
    <text evidence="1">Belongs to the AfsR/DnrI/RedD regulatory family.</text>
</comment>
<dbReference type="SMART" id="SM00862">
    <property type="entry name" value="Trans_reg_C"/>
    <property type="match status" value="1"/>
</dbReference>
<feature type="DNA-binding region" description="OmpR/PhoB-type" evidence="5">
    <location>
        <begin position="6"/>
        <end position="104"/>
    </location>
</feature>
<evidence type="ECO:0000256" key="2">
    <source>
        <dbReference type="ARBA" id="ARBA00023015"/>
    </source>
</evidence>
<evidence type="ECO:0000256" key="1">
    <source>
        <dbReference type="ARBA" id="ARBA00005820"/>
    </source>
</evidence>
<dbReference type="OrthoDB" id="581105at2"/>
<dbReference type="GO" id="GO:0006355">
    <property type="term" value="P:regulation of DNA-templated transcription"/>
    <property type="evidence" value="ECO:0007669"/>
    <property type="project" value="InterPro"/>
</dbReference>
<proteinExistence type="inferred from homology"/>
<dbReference type="Gene3D" id="1.25.40.10">
    <property type="entry name" value="Tetratricopeptide repeat domain"/>
    <property type="match status" value="3"/>
</dbReference>
<evidence type="ECO:0000313" key="8">
    <source>
        <dbReference type="EMBL" id="ACU75137.1"/>
    </source>
</evidence>
<dbReference type="SMART" id="SM01043">
    <property type="entry name" value="BTAD"/>
    <property type="match status" value="1"/>
</dbReference>
<dbReference type="Proteomes" id="UP000000851">
    <property type="component" value="Chromosome"/>
</dbReference>
<evidence type="ECO:0000256" key="3">
    <source>
        <dbReference type="ARBA" id="ARBA00023125"/>
    </source>
</evidence>
<dbReference type="HOGENOM" id="CLU_004665_2_0_11"/>
<dbReference type="CDD" id="cd15831">
    <property type="entry name" value="BTAD"/>
    <property type="match status" value="1"/>
</dbReference>
<dbReference type="InterPro" id="IPR003593">
    <property type="entry name" value="AAA+_ATPase"/>
</dbReference>
<feature type="compositionally biased region" description="Low complexity" evidence="6">
    <location>
        <begin position="271"/>
        <end position="286"/>
    </location>
</feature>
<dbReference type="eggNOG" id="COG3903">
    <property type="taxonomic scope" value="Bacteria"/>
</dbReference>
<dbReference type="PRINTS" id="PR00364">
    <property type="entry name" value="DISEASERSIST"/>
</dbReference>
<feature type="domain" description="OmpR/PhoB-type" evidence="7">
    <location>
        <begin position="6"/>
        <end position="104"/>
    </location>
</feature>
<dbReference type="eggNOG" id="COG3629">
    <property type="taxonomic scope" value="Bacteria"/>
</dbReference>
<dbReference type="SMART" id="SM00028">
    <property type="entry name" value="TPR"/>
    <property type="match status" value="5"/>
</dbReference>
<dbReference type="EMBL" id="CP001700">
    <property type="protein sequence ID" value="ACU75137.1"/>
    <property type="molecule type" value="Genomic_DNA"/>
</dbReference>
<dbReference type="SMART" id="SM00382">
    <property type="entry name" value="AAA"/>
    <property type="match status" value="1"/>
</dbReference>
<feature type="region of interest" description="Disordered" evidence="6">
    <location>
        <begin position="260"/>
        <end position="286"/>
    </location>
</feature>
<dbReference type="GO" id="GO:0003677">
    <property type="term" value="F:DNA binding"/>
    <property type="evidence" value="ECO:0007669"/>
    <property type="project" value="UniProtKB-UniRule"/>
</dbReference>
<accession>C7QK63</accession>
<dbReference type="AlphaFoldDB" id="C7QK63"/>
<keyword evidence="3 5" id="KW-0238">DNA-binding</keyword>
<dbReference type="STRING" id="479433.Caci_6283"/>
<evidence type="ECO:0000313" key="9">
    <source>
        <dbReference type="Proteomes" id="UP000000851"/>
    </source>
</evidence>